<feature type="region of interest" description="Disordered" evidence="1">
    <location>
        <begin position="1"/>
        <end position="41"/>
    </location>
</feature>
<name>A0ABV0JDA7_9CYAN</name>
<evidence type="ECO:0000313" key="2">
    <source>
        <dbReference type="EMBL" id="MEP0819006.1"/>
    </source>
</evidence>
<comment type="caution">
    <text evidence="2">The sequence shown here is derived from an EMBL/GenBank/DDBJ whole genome shotgun (WGS) entry which is preliminary data.</text>
</comment>
<proteinExistence type="predicted"/>
<evidence type="ECO:0000313" key="3">
    <source>
        <dbReference type="Proteomes" id="UP001464891"/>
    </source>
</evidence>
<dbReference type="RefSeq" id="WP_190437737.1">
    <property type="nucleotide sequence ID" value="NZ_JAMPKM010000011.1"/>
</dbReference>
<accession>A0ABV0JDA7</accession>
<organism evidence="2 3">
    <name type="scientific">Trichocoleus desertorum GB2-A4</name>
    <dbReference type="NCBI Taxonomy" id="2933944"/>
    <lineage>
        <taxon>Bacteria</taxon>
        <taxon>Bacillati</taxon>
        <taxon>Cyanobacteriota</taxon>
        <taxon>Cyanophyceae</taxon>
        <taxon>Leptolyngbyales</taxon>
        <taxon>Trichocoleusaceae</taxon>
        <taxon>Trichocoleus</taxon>
    </lineage>
</organism>
<feature type="compositionally biased region" description="Polar residues" evidence="1">
    <location>
        <begin position="9"/>
        <end position="35"/>
    </location>
</feature>
<keyword evidence="3" id="KW-1185">Reference proteome</keyword>
<protein>
    <submittedName>
        <fullName evidence="2">Uncharacterized protein</fullName>
    </submittedName>
</protein>
<reference evidence="2 3" key="1">
    <citation type="submission" date="2022-04" db="EMBL/GenBank/DDBJ databases">
        <title>Positive selection, recombination, and allopatry shape intraspecific diversity of widespread and dominant cyanobacteria.</title>
        <authorList>
            <person name="Wei J."/>
            <person name="Shu W."/>
            <person name="Hu C."/>
        </authorList>
    </citation>
    <scope>NUCLEOTIDE SEQUENCE [LARGE SCALE GENOMIC DNA]</scope>
    <source>
        <strain evidence="2 3">GB2-A4</strain>
    </source>
</reference>
<dbReference type="Proteomes" id="UP001464891">
    <property type="component" value="Unassembled WGS sequence"/>
</dbReference>
<gene>
    <name evidence="2" type="ORF">NC998_18060</name>
</gene>
<dbReference type="EMBL" id="JAMPKM010000011">
    <property type="protein sequence ID" value="MEP0819006.1"/>
    <property type="molecule type" value="Genomic_DNA"/>
</dbReference>
<sequence>MFGKKKSQPEQPTQSQSIDGANVVGSQVQMTQSGRDATANQAGNLAAQQQGLTGGDVVKLLEELETTVKAAKLPADQEEEALDYLKSAKREAKREDADKDTVAKNLKRVGDALETADKATQVWDKAQEVFKNIAPWLGGAAKFLSF</sequence>
<evidence type="ECO:0000256" key="1">
    <source>
        <dbReference type="SAM" id="MobiDB-lite"/>
    </source>
</evidence>